<dbReference type="InParanoid" id="B7PEF7"/>
<dbReference type="EnsemblMetazoa" id="ISCW018082-RA">
    <property type="protein sequence ID" value="ISCW018082-PA"/>
    <property type="gene ID" value="ISCW018082"/>
</dbReference>
<proteinExistence type="predicted"/>
<reference evidence="1 3" key="1">
    <citation type="submission" date="2008-03" db="EMBL/GenBank/DDBJ databases">
        <title>Annotation of Ixodes scapularis.</title>
        <authorList>
            <consortium name="Ixodes scapularis Genome Project Consortium"/>
            <person name="Caler E."/>
            <person name="Hannick L.I."/>
            <person name="Bidwell S."/>
            <person name="Joardar V."/>
            <person name="Thiagarajan M."/>
            <person name="Amedeo P."/>
            <person name="Galinsky K.J."/>
            <person name="Schobel S."/>
            <person name="Inman J."/>
            <person name="Hostetler J."/>
            <person name="Miller J."/>
            <person name="Hammond M."/>
            <person name="Megy K."/>
            <person name="Lawson D."/>
            <person name="Kodira C."/>
            <person name="Sutton G."/>
            <person name="Meyer J."/>
            <person name="Hill C.A."/>
            <person name="Birren B."/>
            <person name="Nene V."/>
            <person name="Collins F."/>
            <person name="Alarcon-Chaidez F."/>
            <person name="Wikel S."/>
            <person name="Strausberg R."/>
        </authorList>
    </citation>
    <scope>NUCLEOTIDE SEQUENCE [LARGE SCALE GENOMIC DNA]</scope>
    <source>
        <strain evidence="3">Wikel</strain>
        <strain evidence="1">Wikel colony</strain>
    </source>
</reference>
<evidence type="ECO:0000313" key="1">
    <source>
        <dbReference type="EMBL" id="EEC04979.1"/>
    </source>
</evidence>
<reference evidence="2" key="2">
    <citation type="submission" date="2020-05" db="UniProtKB">
        <authorList>
            <consortium name="EnsemblMetazoa"/>
        </authorList>
    </citation>
    <scope>IDENTIFICATION</scope>
    <source>
        <strain evidence="2">wikel</strain>
    </source>
</reference>
<gene>
    <name evidence="1" type="ORF">IscW_ISCW018082</name>
</gene>
<dbReference type="EMBL" id="DS695319">
    <property type="protein sequence ID" value="EEC04979.1"/>
    <property type="molecule type" value="Genomic_DNA"/>
</dbReference>
<dbReference type="VEuPathDB" id="VectorBase:ISCI018082"/>
<protein>
    <submittedName>
        <fullName evidence="1 2">Uncharacterized protein</fullName>
    </submittedName>
</protein>
<dbReference type="Proteomes" id="UP000001555">
    <property type="component" value="Unassembled WGS sequence"/>
</dbReference>
<dbReference type="PaxDb" id="6945-B7PEF7"/>
<evidence type="ECO:0000313" key="2">
    <source>
        <dbReference type="EnsemblMetazoa" id="ISCW018082-PA"/>
    </source>
</evidence>
<sequence length="112" mass="12676">MRSDRRNISSFLCFKHFLSHFSNASIAIVMKGNRAYNHVCKFASPFDRFPSERNTVQVKLSVIPCLFVCSPASMILLPPRTILLRTDSSQSGRLSLASPFPFTMPSVVFYKL</sequence>
<name>B7PEF7_IXOSC</name>
<dbReference type="VEuPathDB" id="VectorBase:ISCW018082"/>
<accession>B7PEF7</accession>
<evidence type="ECO:0000313" key="3">
    <source>
        <dbReference type="Proteomes" id="UP000001555"/>
    </source>
</evidence>
<dbReference type="EMBL" id="ABJB010833860">
    <property type="status" value="NOT_ANNOTATED_CDS"/>
    <property type="molecule type" value="Genomic_DNA"/>
</dbReference>
<keyword evidence="3" id="KW-1185">Reference proteome</keyword>
<organism>
    <name type="scientific">Ixodes scapularis</name>
    <name type="common">Black-legged tick</name>
    <name type="synonym">Deer tick</name>
    <dbReference type="NCBI Taxonomy" id="6945"/>
    <lineage>
        <taxon>Eukaryota</taxon>
        <taxon>Metazoa</taxon>
        <taxon>Ecdysozoa</taxon>
        <taxon>Arthropoda</taxon>
        <taxon>Chelicerata</taxon>
        <taxon>Arachnida</taxon>
        <taxon>Acari</taxon>
        <taxon>Parasitiformes</taxon>
        <taxon>Ixodida</taxon>
        <taxon>Ixodoidea</taxon>
        <taxon>Ixodidae</taxon>
        <taxon>Ixodinae</taxon>
        <taxon>Ixodes</taxon>
    </lineage>
</organism>
<dbReference type="AlphaFoldDB" id="B7PEF7"/>
<dbReference type="HOGENOM" id="CLU_2148566_0_0_1"/>